<dbReference type="VEuPathDB" id="TrichDB:TVAG_274040"/>
<accession>A2FSN4</accession>
<dbReference type="KEGG" id="tva:4749802"/>
<gene>
    <name evidence="1" type="ORF">TVAG_274040</name>
</gene>
<reference evidence="1" key="1">
    <citation type="submission" date="2006-10" db="EMBL/GenBank/DDBJ databases">
        <authorList>
            <person name="Amadeo P."/>
            <person name="Zhao Q."/>
            <person name="Wortman J."/>
            <person name="Fraser-Liggett C."/>
            <person name="Carlton J."/>
        </authorList>
    </citation>
    <scope>NUCLEOTIDE SEQUENCE</scope>
    <source>
        <strain evidence="1">G3</strain>
    </source>
</reference>
<dbReference type="RefSeq" id="XP_001305020.1">
    <property type="nucleotide sequence ID" value="XM_001305019.1"/>
</dbReference>
<name>A2FSN4_TRIV3</name>
<dbReference type="AlphaFoldDB" id="A2FSN4"/>
<protein>
    <submittedName>
        <fullName evidence="1">Uncharacterized protein</fullName>
    </submittedName>
</protein>
<proteinExistence type="predicted"/>
<dbReference type="InParanoid" id="A2FSN4"/>
<dbReference type="EMBL" id="DS113991">
    <property type="protein sequence ID" value="EAX92090.1"/>
    <property type="molecule type" value="Genomic_DNA"/>
</dbReference>
<organism evidence="1 2">
    <name type="scientific">Trichomonas vaginalis (strain ATCC PRA-98 / G3)</name>
    <dbReference type="NCBI Taxonomy" id="412133"/>
    <lineage>
        <taxon>Eukaryota</taxon>
        <taxon>Metamonada</taxon>
        <taxon>Parabasalia</taxon>
        <taxon>Trichomonadida</taxon>
        <taxon>Trichomonadidae</taxon>
        <taxon>Trichomonas</taxon>
    </lineage>
</organism>
<evidence type="ECO:0000313" key="2">
    <source>
        <dbReference type="Proteomes" id="UP000001542"/>
    </source>
</evidence>
<dbReference type="InterPro" id="IPR008979">
    <property type="entry name" value="Galactose-bd-like_sf"/>
</dbReference>
<evidence type="ECO:0000313" key="1">
    <source>
        <dbReference type="EMBL" id="EAX92090.1"/>
    </source>
</evidence>
<reference evidence="1" key="2">
    <citation type="journal article" date="2007" name="Science">
        <title>Draft genome sequence of the sexually transmitted pathogen Trichomonas vaginalis.</title>
        <authorList>
            <person name="Carlton J.M."/>
            <person name="Hirt R.P."/>
            <person name="Silva J.C."/>
            <person name="Delcher A.L."/>
            <person name="Schatz M."/>
            <person name="Zhao Q."/>
            <person name="Wortman J.R."/>
            <person name="Bidwell S.L."/>
            <person name="Alsmark U.C.M."/>
            <person name="Besteiro S."/>
            <person name="Sicheritz-Ponten T."/>
            <person name="Noel C.J."/>
            <person name="Dacks J.B."/>
            <person name="Foster P.G."/>
            <person name="Simillion C."/>
            <person name="Van de Peer Y."/>
            <person name="Miranda-Saavedra D."/>
            <person name="Barton G.J."/>
            <person name="Westrop G.D."/>
            <person name="Mueller S."/>
            <person name="Dessi D."/>
            <person name="Fiori P.L."/>
            <person name="Ren Q."/>
            <person name="Paulsen I."/>
            <person name="Zhang H."/>
            <person name="Bastida-Corcuera F.D."/>
            <person name="Simoes-Barbosa A."/>
            <person name="Brown M.T."/>
            <person name="Hayes R.D."/>
            <person name="Mukherjee M."/>
            <person name="Okumura C.Y."/>
            <person name="Schneider R."/>
            <person name="Smith A.J."/>
            <person name="Vanacova S."/>
            <person name="Villalvazo M."/>
            <person name="Haas B.J."/>
            <person name="Pertea M."/>
            <person name="Feldblyum T.V."/>
            <person name="Utterback T.R."/>
            <person name="Shu C.L."/>
            <person name="Osoegawa K."/>
            <person name="de Jong P.J."/>
            <person name="Hrdy I."/>
            <person name="Horvathova L."/>
            <person name="Zubacova Z."/>
            <person name="Dolezal P."/>
            <person name="Malik S.B."/>
            <person name="Logsdon J.M. Jr."/>
            <person name="Henze K."/>
            <person name="Gupta A."/>
            <person name="Wang C.C."/>
            <person name="Dunne R.L."/>
            <person name="Upcroft J.A."/>
            <person name="Upcroft P."/>
            <person name="White O."/>
            <person name="Salzberg S.L."/>
            <person name="Tang P."/>
            <person name="Chiu C.-H."/>
            <person name="Lee Y.-S."/>
            <person name="Embley T.M."/>
            <person name="Coombs G.H."/>
            <person name="Mottram J.C."/>
            <person name="Tachezy J."/>
            <person name="Fraser-Liggett C.M."/>
            <person name="Johnson P.J."/>
        </authorList>
    </citation>
    <scope>NUCLEOTIDE SEQUENCE [LARGE SCALE GENOMIC DNA]</scope>
    <source>
        <strain evidence="1">G3</strain>
    </source>
</reference>
<dbReference type="SUPFAM" id="SSF49785">
    <property type="entry name" value="Galactose-binding domain-like"/>
    <property type="match status" value="1"/>
</dbReference>
<dbReference type="Proteomes" id="UP000001542">
    <property type="component" value="Unassembled WGS sequence"/>
</dbReference>
<keyword evidence="2" id="KW-1185">Reference proteome</keyword>
<sequence>MDKKYNWCSKCSNIKEEKAWITFAIRNKKINLRGYYLKAACCYLRCSCELSVIGTRCPLYSWSLQVSSDNITFSTVHHVEKDENMLSCAERTYDFHKSYLTKFVRLIQTDVYPGEPSTIGLNKIELFGDLIDDPDFEKGINFLSDYNDDDDVSIIGHISKNRNITVY</sequence>
<dbReference type="VEuPathDB" id="TrichDB:TVAGG3_0200830"/>